<dbReference type="Proteomes" id="UP000747542">
    <property type="component" value="Unassembled WGS sequence"/>
</dbReference>
<feature type="region of interest" description="Disordered" evidence="1">
    <location>
        <begin position="196"/>
        <end position="338"/>
    </location>
</feature>
<proteinExistence type="predicted"/>
<gene>
    <name evidence="2" type="primary">Fmrf-L</name>
    <name evidence="2" type="ORF">Hamer_G009729</name>
</gene>
<keyword evidence="2" id="KW-0527">Neuropeptide</keyword>
<name>A0A8J5N3G7_HOMAM</name>
<evidence type="ECO:0000313" key="2">
    <source>
        <dbReference type="EMBL" id="KAG7172354.1"/>
    </source>
</evidence>
<sequence length="338" mass="38337">MTFSLGFSPSELIFCRNIRGPLKLFHENRVEEVETAEDSQVSGSLSSFEPDKLVCNTLTCDEVEEDELPKHDLGELKVDIKLNNSDVLSDPSKLCHLLQDQRSDVMCLLQEFQSIFGDVPQPSPVVTHSVVLVDDAAPVKQVPYLMSSQKIVILNDEVHFLIGNNLAEPSDNWIPGPTESNGPGESKRKRFLLFTKSEEQNESKRKRFLSPTKSEEHCDSKRKRFLSPTKSEGHCDSKRKSFLRSTTSEGQNESKRKRFLSPTKSEEQNESKRKRFLSPTKSEGHCDSKRKRFLRSTKSEGPDESKRKRFLSPTKLEGPDESKRNRFLSSTKSAGADE</sequence>
<dbReference type="GO" id="GO:0007218">
    <property type="term" value="P:neuropeptide signaling pathway"/>
    <property type="evidence" value="ECO:0007669"/>
    <property type="project" value="UniProtKB-KW"/>
</dbReference>
<accession>A0A8J5N3G7</accession>
<dbReference type="EMBL" id="JAHLQT010011563">
    <property type="protein sequence ID" value="KAG7172354.1"/>
    <property type="molecule type" value="Genomic_DNA"/>
</dbReference>
<feature type="compositionally biased region" description="Polar residues" evidence="1">
    <location>
        <begin position="327"/>
        <end position="338"/>
    </location>
</feature>
<feature type="compositionally biased region" description="Basic and acidic residues" evidence="1">
    <location>
        <begin position="297"/>
        <end position="306"/>
    </location>
</feature>
<organism evidence="2 3">
    <name type="scientific">Homarus americanus</name>
    <name type="common">American lobster</name>
    <dbReference type="NCBI Taxonomy" id="6706"/>
    <lineage>
        <taxon>Eukaryota</taxon>
        <taxon>Metazoa</taxon>
        <taxon>Ecdysozoa</taxon>
        <taxon>Arthropoda</taxon>
        <taxon>Crustacea</taxon>
        <taxon>Multicrustacea</taxon>
        <taxon>Malacostraca</taxon>
        <taxon>Eumalacostraca</taxon>
        <taxon>Eucarida</taxon>
        <taxon>Decapoda</taxon>
        <taxon>Pleocyemata</taxon>
        <taxon>Astacidea</taxon>
        <taxon>Nephropoidea</taxon>
        <taxon>Nephropidae</taxon>
        <taxon>Homarus</taxon>
    </lineage>
</organism>
<protein>
    <submittedName>
        <fullName evidence="2">FMRF-amide neuropeptides-like 1</fullName>
    </submittedName>
</protein>
<keyword evidence="3" id="KW-1185">Reference proteome</keyword>
<reference evidence="2" key="1">
    <citation type="journal article" date="2021" name="Sci. Adv.">
        <title>The American lobster genome reveals insights on longevity, neural, and immune adaptations.</title>
        <authorList>
            <person name="Polinski J.M."/>
            <person name="Zimin A.V."/>
            <person name="Clark K.F."/>
            <person name="Kohn A.B."/>
            <person name="Sadowski N."/>
            <person name="Timp W."/>
            <person name="Ptitsyn A."/>
            <person name="Khanna P."/>
            <person name="Romanova D.Y."/>
            <person name="Williams P."/>
            <person name="Greenwood S.J."/>
            <person name="Moroz L.L."/>
            <person name="Walt D.R."/>
            <person name="Bodnar A.G."/>
        </authorList>
    </citation>
    <scope>NUCLEOTIDE SEQUENCE</scope>
    <source>
        <strain evidence="2">GMGI-L3</strain>
    </source>
</reference>
<dbReference type="AlphaFoldDB" id="A0A8J5N3G7"/>
<evidence type="ECO:0000256" key="1">
    <source>
        <dbReference type="SAM" id="MobiDB-lite"/>
    </source>
</evidence>
<comment type="caution">
    <text evidence="2">The sequence shown here is derived from an EMBL/GenBank/DDBJ whole genome shotgun (WGS) entry which is preliminary data.</text>
</comment>
<evidence type="ECO:0000313" key="3">
    <source>
        <dbReference type="Proteomes" id="UP000747542"/>
    </source>
</evidence>